<proteinExistence type="predicted"/>
<dbReference type="InterPro" id="IPR006076">
    <property type="entry name" value="FAD-dep_OxRdtase"/>
</dbReference>
<organism evidence="3 4">
    <name type="scientific">Acidimangrovimonas pyrenivorans</name>
    <dbReference type="NCBI Taxonomy" id="2030798"/>
    <lineage>
        <taxon>Bacteria</taxon>
        <taxon>Pseudomonadati</taxon>
        <taxon>Pseudomonadota</taxon>
        <taxon>Alphaproteobacteria</taxon>
        <taxon>Rhodobacterales</taxon>
        <taxon>Paracoccaceae</taxon>
        <taxon>Acidimangrovimonas</taxon>
    </lineage>
</organism>
<sequence>MKRLYEAPAYDTAWPDSHWRRSQPVPAPSPALSGSATADVAVIGAGYAGLSAAHELVTRFGMDVAVLEAVQPGWGASGRNGGFCCLGGSKLSDKGIERRVGPEGARAFRAYQHAAIESVGAFIDGHGIDARQGPEGETYLAHSAAAFAGLRAEAASEPGARLIGPGELAGEGLSGPGFHGALQVPVGFPLHPMAYVEGLARVAMEAGVRIYGNSPVLHLAPKGDGWQLTTPEGEVTAKKVLVATNGYSSEDLPRWLAGRSLPVLSSILVTRPLTEDERQAQGFTSKVMAADTRSLLHYFRHLPDGRFLFGMRAGSSAAPKAMAETRRRGRQHFEAMFPAWKGVATESEWAGFVCLTGSLAPYVGQVPQAPGLYAALGWHGSGVAPGSYGGRLAARLMAGAEAGIPALLSTPPRRFPLPAFRRTGLALAYLAADLRDGTLPR</sequence>
<evidence type="ECO:0000313" key="3">
    <source>
        <dbReference type="EMBL" id="MFC2966555.1"/>
    </source>
</evidence>
<name>A0ABV7ABX5_9RHOB</name>
<dbReference type="PANTHER" id="PTHR13847">
    <property type="entry name" value="SARCOSINE DEHYDROGENASE-RELATED"/>
    <property type="match status" value="1"/>
</dbReference>
<dbReference type="SUPFAM" id="SSF51905">
    <property type="entry name" value="FAD/NAD(P)-binding domain"/>
    <property type="match status" value="1"/>
</dbReference>
<comment type="caution">
    <text evidence="3">The sequence shown here is derived from an EMBL/GenBank/DDBJ whole genome shotgun (WGS) entry which is preliminary data.</text>
</comment>
<keyword evidence="4" id="KW-1185">Reference proteome</keyword>
<evidence type="ECO:0000313" key="4">
    <source>
        <dbReference type="Proteomes" id="UP001595443"/>
    </source>
</evidence>
<dbReference type="GO" id="GO:0016491">
    <property type="term" value="F:oxidoreductase activity"/>
    <property type="evidence" value="ECO:0007669"/>
    <property type="project" value="UniProtKB-KW"/>
</dbReference>
<dbReference type="EC" id="1.-.-.-" evidence="3"/>
<dbReference type="Pfam" id="PF01266">
    <property type="entry name" value="DAO"/>
    <property type="match status" value="1"/>
</dbReference>
<reference evidence="4" key="1">
    <citation type="journal article" date="2019" name="Int. J. Syst. Evol. Microbiol.">
        <title>The Global Catalogue of Microorganisms (GCM) 10K type strain sequencing project: providing services to taxonomists for standard genome sequencing and annotation.</title>
        <authorList>
            <consortium name="The Broad Institute Genomics Platform"/>
            <consortium name="The Broad Institute Genome Sequencing Center for Infectious Disease"/>
            <person name="Wu L."/>
            <person name="Ma J."/>
        </authorList>
    </citation>
    <scope>NUCLEOTIDE SEQUENCE [LARGE SCALE GENOMIC DNA]</scope>
    <source>
        <strain evidence="4">KCTC 62192</strain>
    </source>
</reference>
<dbReference type="RefSeq" id="WP_377830777.1">
    <property type="nucleotide sequence ID" value="NZ_JBHRSK010000001.1"/>
</dbReference>
<accession>A0ABV7ABX5</accession>
<dbReference type="Gene3D" id="3.30.9.10">
    <property type="entry name" value="D-Amino Acid Oxidase, subunit A, domain 2"/>
    <property type="match status" value="1"/>
</dbReference>
<dbReference type="InterPro" id="IPR036188">
    <property type="entry name" value="FAD/NAD-bd_sf"/>
</dbReference>
<evidence type="ECO:0000259" key="2">
    <source>
        <dbReference type="Pfam" id="PF01266"/>
    </source>
</evidence>
<dbReference type="EMBL" id="JBHRSK010000001">
    <property type="protein sequence ID" value="MFC2966555.1"/>
    <property type="molecule type" value="Genomic_DNA"/>
</dbReference>
<evidence type="ECO:0000256" key="1">
    <source>
        <dbReference type="ARBA" id="ARBA00023002"/>
    </source>
</evidence>
<dbReference type="Proteomes" id="UP001595443">
    <property type="component" value="Unassembled WGS sequence"/>
</dbReference>
<feature type="domain" description="FAD dependent oxidoreductase" evidence="2">
    <location>
        <begin position="39"/>
        <end position="396"/>
    </location>
</feature>
<gene>
    <name evidence="3" type="ORF">ACFOES_00460</name>
</gene>
<dbReference type="PANTHER" id="PTHR13847:SF281">
    <property type="entry name" value="FAD DEPENDENT OXIDOREDUCTASE DOMAIN-CONTAINING PROTEIN"/>
    <property type="match status" value="1"/>
</dbReference>
<dbReference type="Gene3D" id="3.50.50.60">
    <property type="entry name" value="FAD/NAD(P)-binding domain"/>
    <property type="match status" value="1"/>
</dbReference>
<protein>
    <submittedName>
        <fullName evidence="3">NAD(P)/FAD-dependent oxidoreductase</fullName>
        <ecNumber evidence="3">1.-.-.-</ecNumber>
    </submittedName>
</protein>
<keyword evidence="1 3" id="KW-0560">Oxidoreductase</keyword>